<proteinExistence type="inferred from homology"/>
<dbReference type="Gene3D" id="2.60.40.1230">
    <property type="match status" value="1"/>
</dbReference>
<dbReference type="FunFam" id="1.25.10.10:FF:000030">
    <property type="entry name" value="AP-1 complex subunit gamma"/>
    <property type="match status" value="1"/>
</dbReference>
<feature type="region of interest" description="Disordered" evidence="11">
    <location>
        <begin position="501"/>
        <end position="534"/>
    </location>
</feature>
<keyword evidence="4 10" id="KW-0813">Transport</keyword>
<dbReference type="PIRSF" id="PIRSF037094">
    <property type="entry name" value="AP1_complex_gamma"/>
    <property type="match status" value="1"/>
</dbReference>
<dbReference type="Proteomes" id="UP000838756">
    <property type="component" value="Unassembled WGS sequence"/>
</dbReference>
<evidence type="ECO:0000256" key="6">
    <source>
        <dbReference type="ARBA" id="ARBA00023034"/>
    </source>
</evidence>
<dbReference type="InterPro" id="IPR017107">
    <property type="entry name" value="AP1_complex_gsu"/>
</dbReference>
<sequence length="683" mass="76003">MANSNIFFHSDLNSNTQFVVGLALCTLGAIASPEMARDLASEVERLIKSPNAYIKKKAALCAFRIIRRVPDLMEMFLPATRSLLTEKNHGVLITGVTLITEMCENSPDTLNHFKKIVPNLVRILKNLILAGYSPEHDVSGVSDPFLQVKILRLLRILGKNDAEASEAMNDILAQVATNTETSKNVGNTILYETVLSIMDIKSESSLRVLAINILGRFLLNNDKNIRYVALNTLLRTVHVDTSAVQRHRTTILECLKDPDVSIRRRAMELSFALINGQNIRAMMKELLSFLERSDAEFKAHCSSAMVLAAERYAPSSKWHLDTLFQVLLKAGNYLRDDTVSNTIQIVSAAPGERQAYASMRLWTSLERSALSADATEKQPLIQVAAWTIGEYGDMLVSEASNAISMVDDDGVDDFTRPTEEYVIDIYQKLLWSTQLSITTKEYLLLSLAKLSTRFTTRGGQDKIRVIIDTFGSHIHIELQQRGVELSQLYKQYAHLRPALLERMPPMEASTATERERDDSDTETEQPLTNIQTEQNPLLDLINGSELLANGDVEHTPIAPTNNNSNTNVTECVVRALERNGVLVELCAVRGGDTATLTMRARSHAASTISDFLFQAAVPRTFRLDMMSPSGTVLTPQGEITQVLKITNPSKTPLRLRIRVSYSIDGNPILEQAEVNSFPPDLFN</sequence>
<evidence type="ECO:0000256" key="7">
    <source>
        <dbReference type="ARBA" id="ARBA00023136"/>
    </source>
</evidence>
<organism evidence="13 14">
    <name type="scientific">Pararge aegeria aegeria</name>
    <dbReference type="NCBI Taxonomy" id="348720"/>
    <lineage>
        <taxon>Eukaryota</taxon>
        <taxon>Metazoa</taxon>
        <taxon>Ecdysozoa</taxon>
        <taxon>Arthropoda</taxon>
        <taxon>Hexapoda</taxon>
        <taxon>Insecta</taxon>
        <taxon>Pterygota</taxon>
        <taxon>Neoptera</taxon>
        <taxon>Endopterygota</taxon>
        <taxon>Lepidoptera</taxon>
        <taxon>Glossata</taxon>
        <taxon>Ditrysia</taxon>
        <taxon>Papilionoidea</taxon>
        <taxon>Nymphalidae</taxon>
        <taxon>Satyrinae</taxon>
        <taxon>Satyrini</taxon>
        <taxon>Parargina</taxon>
        <taxon>Pararge</taxon>
    </lineage>
</organism>
<keyword evidence="8 10" id="KW-0968">Cytoplasmic vesicle</keyword>
<accession>A0A8S4QR83</accession>
<name>A0A8S4QR83_9NEOP</name>
<dbReference type="GO" id="GO:0016192">
    <property type="term" value="P:vesicle-mediated transport"/>
    <property type="evidence" value="ECO:0007669"/>
    <property type="project" value="InterPro"/>
</dbReference>
<reference evidence="13" key="1">
    <citation type="submission" date="2022-03" db="EMBL/GenBank/DDBJ databases">
        <authorList>
            <person name="Lindestad O."/>
        </authorList>
    </citation>
    <scope>NUCLEOTIDE SEQUENCE</scope>
</reference>
<feature type="domain" description="GAE" evidence="12">
    <location>
        <begin position="568"/>
        <end position="678"/>
    </location>
</feature>
<dbReference type="InterPro" id="IPR008153">
    <property type="entry name" value="GAE_dom"/>
</dbReference>
<dbReference type="GO" id="GO:0006886">
    <property type="term" value="P:intracellular protein transport"/>
    <property type="evidence" value="ECO:0007669"/>
    <property type="project" value="UniProtKB-UniRule"/>
</dbReference>
<evidence type="ECO:0000256" key="2">
    <source>
        <dbReference type="ARBA" id="ARBA00004555"/>
    </source>
</evidence>
<dbReference type="PROSITE" id="PS50180">
    <property type="entry name" value="GAE"/>
    <property type="match status" value="1"/>
</dbReference>
<dbReference type="SUPFAM" id="SSF48371">
    <property type="entry name" value="ARM repeat"/>
    <property type="match status" value="1"/>
</dbReference>
<dbReference type="InterPro" id="IPR011989">
    <property type="entry name" value="ARM-like"/>
</dbReference>
<evidence type="ECO:0000256" key="5">
    <source>
        <dbReference type="ARBA" id="ARBA00022927"/>
    </source>
</evidence>
<dbReference type="InterPro" id="IPR002553">
    <property type="entry name" value="Clathrin/coatomer_adapt-like_N"/>
</dbReference>
<feature type="compositionally biased region" description="Polar residues" evidence="11">
    <location>
        <begin position="525"/>
        <end position="534"/>
    </location>
</feature>
<gene>
    <name evidence="13" type="primary">jg5636</name>
    <name evidence="13" type="ORF">PAEG_LOCUS5240</name>
</gene>
<evidence type="ECO:0000313" key="14">
    <source>
        <dbReference type="Proteomes" id="UP000838756"/>
    </source>
</evidence>
<dbReference type="InterPro" id="IPR050840">
    <property type="entry name" value="Adaptor_Complx_Large_Subunit"/>
</dbReference>
<comment type="subcellular location">
    <subcellularLocation>
        <location evidence="1">Cytoplasmic vesicle membrane</location>
    </subcellularLocation>
    <subcellularLocation>
        <location evidence="9">Endomembrane system</location>
        <topology evidence="9">Peripheral membrane protein</topology>
        <orientation evidence="9">Cytoplasmic side</orientation>
    </subcellularLocation>
    <subcellularLocation>
        <location evidence="2">Golgi apparatus</location>
    </subcellularLocation>
</comment>
<keyword evidence="7 10" id="KW-0472">Membrane</keyword>
<dbReference type="Gene3D" id="1.25.10.10">
    <property type="entry name" value="Leucine-rich Repeat Variant"/>
    <property type="match status" value="1"/>
</dbReference>
<evidence type="ECO:0000256" key="9">
    <source>
        <dbReference type="ARBA" id="ARBA00029433"/>
    </source>
</evidence>
<keyword evidence="5 10" id="KW-0653">Protein transport</keyword>
<keyword evidence="14" id="KW-1185">Reference proteome</keyword>
<dbReference type="Pfam" id="PF02883">
    <property type="entry name" value="Alpha_adaptinC2"/>
    <property type="match status" value="1"/>
</dbReference>
<dbReference type="InterPro" id="IPR008152">
    <property type="entry name" value="Clathrin_a/b/g-adaptin_app_Ig"/>
</dbReference>
<dbReference type="InterPro" id="IPR016024">
    <property type="entry name" value="ARM-type_fold"/>
</dbReference>
<evidence type="ECO:0000256" key="3">
    <source>
        <dbReference type="ARBA" id="ARBA00006613"/>
    </source>
</evidence>
<evidence type="ECO:0000313" key="13">
    <source>
        <dbReference type="EMBL" id="CAH2217326.1"/>
    </source>
</evidence>
<dbReference type="AlphaFoldDB" id="A0A8S4QR83"/>
<dbReference type="InterPro" id="IPR013041">
    <property type="entry name" value="Clathrin_app_Ig-like_sf"/>
</dbReference>
<dbReference type="SMART" id="SM00809">
    <property type="entry name" value="Alpha_adaptinC2"/>
    <property type="match status" value="1"/>
</dbReference>
<dbReference type="EMBL" id="CAKXAJ010017978">
    <property type="protein sequence ID" value="CAH2217326.1"/>
    <property type="molecule type" value="Genomic_DNA"/>
</dbReference>
<dbReference type="SUPFAM" id="SSF49348">
    <property type="entry name" value="Clathrin adaptor appendage domain"/>
    <property type="match status" value="1"/>
</dbReference>
<comment type="similarity">
    <text evidence="3 10">Belongs to the adaptor complexes large subunit family.</text>
</comment>
<keyword evidence="6 10" id="KW-0333">Golgi apparatus</keyword>
<dbReference type="PANTHER" id="PTHR22780">
    <property type="entry name" value="ADAPTIN, ALPHA/GAMMA/EPSILON"/>
    <property type="match status" value="1"/>
</dbReference>
<evidence type="ECO:0000256" key="11">
    <source>
        <dbReference type="SAM" id="MobiDB-lite"/>
    </source>
</evidence>
<evidence type="ECO:0000256" key="8">
    <source>
        <dbReference type="ARBA" id="ARBA00023329"/>
    </source>
</evidence>
<dbReference type="GO" id="GO:0030121">
    <property type="term" value="C:AP-1 adaptor complex"/>
    <property type="evidence" value="ECO:0007669"/>
    <property type="project" value="InterPro"/>
</dbReference>
<evidence type="ECO:0000256" key="1">
    <source>
        <dbReference type="ARBA" id="ARBA00004156"/>
    </source>
</evidence>
<evidence type="ECO:0000259" key="12">
    <source>
        <dbReference type="PROSITE" id="PS50180"/>
    </source>
</evidence>
<evidence type="ECO:0000256" key="10">
    <source>
        <dbReference type="PIRNR" id="PIRNR037094"/>
    </source>
</evidence>
<protein>
    <recommendedName>
        <fullName evidence="10">AP-1 complex subunit gamma</fullName>
    </recommendedName>
</protein>
<dbReference type="Pfam" id="PF01602">
    <property type="entry name" value="Adaptin_N"/>
    <property type="match status" value="1"/>
</dbReference>
<evidence type="ECO:0000256" key="4">
    <source>
        <dbReference type="ARBA" id="ARBA00022448"/>
    </source>
</evidence>
<comment type="caution">
    <text evidence="13">The sequence shown here is derived from an EMBL/GenBank/DDBJ whole genome shotgun (WGS) entry which is preliminary data.</text>
</comment>
<dbReference type="OrthoDB" id="28053at2759"/>